<dbReference type="EMBL" id="GBXM01075180">
    <property type="protein sequence ID" value="JAH33397.1"/>
    <property type="molecule type" value="Transcribed_RNA"/>
</dbReference>
<dbReference type="AlphaFoldDB" id="A0A0E9RX07"/>
<reference evidence="1" key="2">
    <citation type="journal article" date="2015" name="Fish Shellfish Immunol.">
        <title>Early steps in the European eel (Anguilla anguilla)-Vibrio vulnificus interaction in the gills: Role of the RtxA13 toxin.</title>
        <authorList>
            <person name="Callol A."/>
            <person name="Pajuelo D."/>
            <person name="Ebbesson L."/>
            <person name="Teles M."/>
            <person name="MacKenzie S."/>
            <person name="Amaro C."/>
        </authorList>
    </citation>
    <scope>NUCLEOTIDE SEQUENCE</scope>
</reference>
<sequence>MCQTKVSLENKWCFCTQQIPLCSFWSYLSETL</sequence>
<accession>A0A0E9RX07</accession>
<proteinExistence type="predicted"/>
<reference evidence="1" key="1">
    <citation type="submission" date="2014-11" db="EMBL/GenBank/DDBJ databases">
        <authorList>
            <person name="Amaro Gonzalez C."/>
        </authorList>
    </citation>
    <scope>NUCLEOTIDE SEQUENCE</scope>
</reference>
<protein>
    <submittedName>
        <fullName evidence="1">Uncharacterized protein</fullName>
    </submittedName>
</protein>
<name>A0A0E9RX07_ANGAN</name>
<evidence type="ECO:0000313" key="1">
    <source>
        <dbReference type="EMBL" id="JAH33397.1"/>
    </source>
</evidence>
<organism evidence="1">
    <name type="scientific">Anguilla anguilla</name>
    <name type="common">European freshwater eel</name>
    <name type="synonym">Muraena anguilla</name>
    <dbReference type="NCBI Taxonomy" id="7936"/>
    <lineage>
        <taxon>Eukaryota</taxon>
        <taxon>Metazoa</taxon>
        <taxon>Chordata</taxon>
        <taxon>Craniata</taxon>
        <taxon>Vertebrata</taxon>
        <taxon>Euteleostomi</taxon>
        <taxon>Actinopterygii</taxon>
        <taxon>Neopterygii</taxon>
        <taxon>Teleostei</taxon>
        <taxon>Anguilliformes</taxon>
        <taxon>Anguillidae</taxon>
        <taxon>Anguilla</taxon>
    </lineage>
</organism>